<keyword evidence="3" id="KW-1185">Reference proteome</keyword>
<dbReference type="Proteomes" id="UP000235145">
    <property type="component" value="Unassembled WGS sequence"/>
</dbReference>
<reference evidence="2 3" key="1">
    <citation type="journal article" date="2017" name="Nat. Commun.">
        <title>Genome assembly with in vitro proximity ligation data and whole-genome triplication in lettuce.</title>
        <authorList>
            <person name="Reyes-Chin-Wo S."/>
            <person name="Wang Z."/>
            <person name="Yang X."/>
            <person name="Kozik A."/>
            <person name="Arikit S."/>
            <person name="Song C."/>
            <person name="Xia L."/>
            <person name="Froenicke L."/>
            <person name="Lavelle D.O."/>
            <person name="Truco M.J."/>
            <person name="Xia R."/>
            <person name="Zhu S."/>
            <person name="Xu C."/>
            <person name="Xu H."/>
            <person name="Xu X."/>
            <person name="Cox K."/>
            <person name="Korf I."/>
            <person name="Meyers B.C."/>
            <person name="Michelmore R.W."/>
        </authorList>
    </citation>
    <scope>NUCLEOTIDE SEQUENCE [LARGE SCALE GENOMIC DNA]</scope>
    <source>
        <strain evidence="3">cv. Salinas</strain>
        <tissue evidence="2">Seedlings</tissue>
    </source>
</reference>
<evidence type="ECO:0000313" key="3">
    <source>
        <dbReference type="Proteomes" id="UP000235145"/>
    </source>
</evidence>
<comment type="caution">
    <text evidence="2">The sequence shown here is derived from an EMBL/GenBank/DDBJ whole genome shotgun (WGS) entry which is preliminary data.</text>
</comment>
<name>A0A9R1X846_LACSA</name>
<proteinExistence type="predicted"/>
<dbReference type="AlphaFoldDB" id="A0A9R1X846"/>
<sequence>MSTSFIPKSTVCKKIPPFDKQNFSDLKSKAIEVLDFMDFDMLGVVNKGRIADMHQSSNDGSSGCKLKGKSFHGYNNEEKRMLNLDIGESHADTSHDNVGILKANSPHTSKDPKSESDDTSAYQCSVSNSKPEDQSKPSTPNNSSNDHESHDKMKRNENLILKERILELKFVIDVVMPLTKSASALSKRTPKTVEETIHVTFDEESFIDDRGDHPLSILNELTYSPSDPVVLKDQPVVLKEAKSSTREVFAHKEAKSSTREVFAHSNTNEISNTRILRDHLESQIIEDVKFWIHSHSRVSKNFCMFVNFVSMIEPKNIINALKEADWIKVMHDELDKFERHPVSTLVPKPQGKTIIGTRWVFRNKIDEDGIVIRKKS</sequence>
<accession>A0A9R1X846</accession>
<protein>
    <recommendedName>
        <fullName evidence="4">Reverse transcriptase Ty1/copia-type domain-containing protein</fullName>
    </recommendedName>
</protein>
<evidence type="ECO:0000256" key="1">
    <source>
        <dbReference type="SAM" id="MobiDB-lite"/>
    </source>
</evidence>
<evidence type="ECO:0000313" key="2">
    <source>
        <dbReference type="EMBL" id="KAJ0202956.1"/>
    </source>
</evidence>
<organism evidence="2 3">
    <name type="scientific">Lactuca sativa</name>
    <name type="common">Garden lettuce</name>
    <dbReference type="NCBI Taxonomy" id="4236"/>
    <lineage>
        <taxon>Eukaryota</taxon>
        <taxon>Viridiplantae</taxon>
        <taxon>Streptophyta</taxon>
        <taxon>Embryophyta</taxon>
        <taxon>Tracheophyta</taxon>
        <taxon>Spermatophyta</taxon>
        <taxon>Magnoliopsida</taxon>
        <taxon>eudicotyledons</taxon>
        <taxon>Gunneridae</taxon>
        <taxon>Pentapetalae</taxon>
        <taxon>asterids</taxon>
        <taxon>campanulids</taxon>
        <taxon>Asterales</taxon>
        <taxon>Asteraceae</taxon>
        <taxon>Cichorioideae</taxon>
        <taxon>Cichorieae</taxon>
        <taxon>Lactucinae</taxon>
        <taxon>Lactuca</taxon>
    </lineage>
</organism>
<feature type="region of interest" description="Disordered" evidence="1">
    <location>
        <begin position="96"/>
        <end position="152"/>
    </location>
</feature>
<feature type="compositionally biased region" description="Polar residues" evidence="1">
    <location>
        <begin position="119"/>
        <end position="129"/>
    </location>
</feature>
<dbReference type="EMBL" id="NBSK02000005">
    <property type="protein sequence ID" value="KAJ0202956.1"/>
    <property type="molecule type" value="Genomic_DNA"/>
</dbReference>
<evidence type="ECO:0008006" key="4">
    <source>
        <dbReference type="Google" id="ProtNLM"/>
    </source>
</evidence>
<gene>
    <name evidence="2" type="ORF">LSAT_V11C500256650</name>
</gene>